<gene>
    <name evidence="1" type="ORF">TTHERM_00295770</name>
</gene>
<reference evidence="2" key="1">
    <citation type="journal article" date="2006" name="PLoS Biol.">
        <title>Macronuclear genome sequence of the ciliate Tetrahymena thermophila, a model eukaryote.</title>
        <authorList>
            <person name="Eisen J.A."/>
            <person name="Coyne R.S."/>
            <person name="Wu M."/>
            <person name="Wu D."/>
            <person name="Thiagarajan M."/>
            <person name="Wortman J.R."/>
            <person name="Badger J.H."/>
            <person name="Ren Q."/>
            <person name="Amedeo P."/>
            <person name="Jones K.M."/>
            <person name="Tallon L.J."/>
            <person name="Delcher A.L."/>
            <person name="Salzberg S.L."/>
            <person name="Silva J.C."/>
            <person name="Haas B.J."/>
            <person name="Majoros W.H."/>
            <person name="Farzad M."/>
            <person name="Carlton J.M."/>
            <person name="Smith R.K. Jr."/>
            <person name="Garg J."/>
            <person name="Pearlman R.E."/>
            <person name="Karrer K.M."/>
            <person name="Sun L."/>
            <person name="Manning G."/>
            <person name="Elde N.C."/>
            <person name="Turkewitz A.P."/>
            <person name="Asai D.J."/>
            <person name="Wilkes D.E."/>
            <person name="Wang Y."/>
            <person name="Cai H."/>
            <person name="Collins K."/>
            <person name="Stewart B.A."/>
            <person name="Lee S.R."/>
            <person name="Wilamowska K."/>
            <person name="Weinberg Z."/>
            <person name="Ruzzo W.L."/>
            <person name="Wloga D."/>
            <person name="Gaertig J."/>
            <person name="Frankel J."/>
            <person name="Tsao C.-C."/>
            <person name="Gorovsky M.A."/>
            <person name="Keeling P.J."/>
            <person name="Waller R.F."/>
            <person name="Patron N.J."/>
            <person name="Cherry J.M."/>
            <person name="Stover N.A."/>
            <person name="Krieger C.J."/>
            <person name="del Toro C."/>
            <person name="Ryder H.F."/>
            <person name="Williamson S.C."/>
            <person name="Barbeau R.A."/>
            <person name="Hamilton E.P."/>
            <person name="Orias E."/>
        </authorList>
    </citation>
    <scope>NUCLEOTIDE SEQUENCE [LARGE SCALE GENOMIC DNA]</scope>
    <source>
        <strain evidence="2">SB210</strain>
    </source>
</reference>
<name>I7M0Y9_TETTS</name>
<dbReference type="AlphaFoldDB" id="I7M0Y9"/>
<dbReference type="GeneID" id="7834558"/>
<evidence type="ECO:0000313" key="1">
    <source>
        <dbReference type="EMBL" id="EAR92964.2"/>
    </source>
</evidence>
<dbReference type="RefSeq" id="XP_001013209.2">
    <property type="nucleotide sequence ID" value="XM_001013209.2"/>
</dbReference>
<protein>
    <submittedName>
        <fullName evidence="1">Uncharacterized protein</fullName>
    </submittedName>
</protein>
<evidence type="ECO:0000313" key="2">
    <source>
        <dbReference type="Proteomes" id="UP000009168"/>
    </source>
</evidence>
<proteinExistence type="predicted"/>
<organism evidence="1 2">
    <name type="scientific">Tetrahymena thermophila (strain SB210)</name>
    <dbReference type="NCBI Taxonomy" id="312017"/>
    <lineage>
        <taxon>Eukaryota</taxon>
        <taxon>Sar</taxon>
        <taxon>Alveolata</taxon>
        <taxon>Ciliophora</taxon>
        <taxon>Intramacronucleata</taxon>
        <taxon>Oligohymenophorea</taxon>
        <taxon>Hymenostomatida</taxon>
        <taxon>Tetrahymenina</taxon>
        <taxon>Tetrahymenidae</taxon>
        <taxon>Tetrahymena</taxon>
    </lineage>
</organism>
<dbReference type="Proteomes" id="UP000009168">
    <property type="component" value="Unassembled WGS sequence"/>
</dbReference>
<dbReference type="EMBL" id="GG662740">
    <property type="protein sequence ID" value="EAR92964.2"/>
    <property type="molecule type" value="Genomic_DNA"/>
</dbReference>
<sequence length="257" mass="29183">MEDQNITPGQKRIKSGEYIFYILEQSNNTIKMECENRRTHQKYSSENIVLKKLKPETFSVALEGTQSNIKAEIINADAQMIIKVNVNHEFLPLISEEVHLVLICDSENDPTLQVLKNMNIEVEEIREEMKDICISLTDNLVQDFSSSSLSTSALKVADFKMLNNGNYIVSLNYHIKSSSNEPQITVNATFNDGNKNEEKVYNETVNSTFSYTGYTTFQNIKFIINRNKASQKNLEISLQSSAQTAINNVNISLCKAY</sequence>
<keyword evidence="2" id="KW-1185">Reference proteome</keyword>
<dbReference type="KEGG" id="tet:TTHERM_00295770"/>
<dbReference type="InParanoid" id="I7M0Y9"/>
<accession>I7M0Y9</accession>